<evidence type="ECO:0000313" key="2">
    <source>
        <dbReference type="Proteomes" id="UP001064048"/>
    </source>
</evidence>
<accession>A0ACC0JJH5</accession>
<organism evidence="1 2">
    <name type="scientific">Choristoneura fumiferana</name>
    <name type="common">Spruce budworm moth</name>
    <name type="synonym">Archips fumiferana</name>
    <dbReference type="NCBI Taxonomy" id="7141"/>
    <lineage>
        <taxon>Eukaryota</taxon>
        <taxon>Metazoa</taxon>
        <taxon>Ecdysozoa</taxon>
        <taxon>Arthropoda</taxon>
        <taxon>Hexapoda</taxon>
        <taxon>Insecta</taxon>
        <taxon>Pterygota</taxon>
        <taxon>Neoptera</taxon>
        <taxon>Endopterygota</taxon>
        <taxon>Lepidoptera</taxon>
        <taxon>Glossata</taxon>
        <taxon>Ditrysia</taxon>
        <taxon>Tortricoidea</taxon>
        <taxon>Tortricidae</taxon>
        <taxon>Tortricinae</taxon>
        <taxon>Choristoneura</taxon>
    </lineage>
</organism>
<name>A0ACC0JJH5_CHOFU</name>
<gene>
    <name evidence="1" type="ORF">MSG28_002643</name>
</gene>
<proteinExistence type="predicted"/>
<keyword evidence="2" id="KW-1185">Reference proteome</keyword>
<comment type="caution">
    <text evidence="1">The sequence shown here is derived from an EMBL/GenBank/DDBJ whole genome shotgun (WGS) entry which is preliminary data.</text>
</comment>
<reference evidence="1 2" key="1">
    <citation type="journal article" date="2022" name="Genome Biol. Evol.">
        <title>The Spruce Budworm Genome: Reconstructing the Evolutionary History of Antifreeze Proteins.</title>
        <authorList>
            <person name="Beliveau C."/>
            <person name="Gagne P."/>
            <person name="Picq S."/>
            <person name="Vernygora O."/>
            <person name="Keeling C.I."/>
            <person name="Pinkney K."/>
            <person name="Doucet D."/>
            <person name="Wen F."/>
            <person name="Johnston J.S."/>
            <person name="Maaroufi H."/>
            <person name="Boyle B."/>
            <person name="Laroche J."/>
            <person name="Dewar K."/>
            <person name="Juretic N."/>
            <person name="Blackburn G."/>
            <person name="Nisole A."/>
            <person name="Brunet B."/>
            <person name="Brandao M."/>
            <person name="Lumley L."/>
            <person name="Duan J."/>
            <person name="Quan G."/>
            <person name="Lucarotti C.J."/>
            <person name="Roe A.D."/>
            <person name="Sperling F.A.H."/>
            <person name="Levesque R.C."/>
            <person name="Cusson M."/>
        </authorList>
    </citation>
    <scope>NUCLEOTIDE SEQUENCE [LARGE SCALE GENOMIC DNA]</scope>
    <source>
        <strain evidence="1">Glfc:IPQL:Cfum</strain>
    </source>
</reference>
<dbReference type="Proteomes" id="UP001064048">
    <property type="component" value="Chromosome 4"/>
</dbReference>
<sequence length="472" mass="52334">MPRSPSQCVPQKSKPRLARIDRGTGYLKRAGTDRLHEIFLKFATVEKNGERFITSIVDMDKNGLISFPEFQAFEGLLCVPDALYKTAFQLFDTNGNGLSTFVRLYFGKDKKRLVTYPEFSQFLHDFHEEYGVEAFKKCDKDGTGFISTGDFKNIMLSVKSHLLTKDLKNKATGFPQGSRMISFPYYMAFTSLLNNMELIKRVYLNATNGHRSQEVTKEEFLHSAQMMTVGASAVYPIDLVKTRMQNQRTGSFIGEVAYRNSFDCFKKVIRHEGIFGLYRGLVPQLIGVAPEKAIKLTVNDLVRDKFMDKNGNISIYAEILAGACAGGSQVVFTNPLEIVKIRLQVAGEIAGGGKAKFADENGYNHPLTLLAAGAIAGVPAAYLVTPADVIKTRLQVVARTGQTTYSGLLDAAGKIYREEGFRARPTGSELNVSTPIEEIMKKPHHIGGYQVALPVLTGLETKFASSYQPKKQ</sequence>
<dbReference type="EMBL" id="CM046104">
    <property type="protein sequence ID" value="KAI8423985.1"/>
    <property type="molecule type" value="Genomic_DNA"/>
</dbReference>
<protein>
    <submittedName>
        <fullName evidence="1">Uncharacterized protein</fullName>
    </submittedName>
</protein>
<evidence type="ECO:0000313" key="1">
    <source>
        <dbReference type="EMBL" id="KAI8423985.1"/>
    </source>
</evidence>